<dbReference type="EMBL" id="CAJOBR010001276">
    <property type="protein sequence ID" value="CAF4593927.1"/>
    <property type="molecule type" value="Genomic_DNA"/>
</dbReference>
<evidence type="ECO:0000256" key="1">
    <source>
        <dbReference type="SAM" id="MobiDB-lite"/>
    </source>
</evidence>
<dbReference type="Proteomes" id="UP000663848">
    <property type="component" value="Unassembled WGS sequence"/>
</dbReference>
<organism evidence="2 3">
    <name type="scientific">Rotaria socialis</name>
    <dbReference type="NCBI Taxonomy" id="392032"/>
    <lineage>
        <taxon>Eukaryota</taxon>
        <taxon>Metazoa</taxon>
        <taxon>Spiralia</taxon>
        <taxon>Gnathifera</taxon>
        <taxon>Rotifera</taxon>
        <taxon>Eurotatoria</taxon>
        <taxon>Bdelloidea</taxon>
        <taxon>Philodinida</taxon>
        <taxon>Philodinidae</taxon>
        <taxon>Rotaria</taxon>
    </lineage>
</organism>
<dbReference type="AlphaFoldDB" id="A0A821BER1"/>
<protein>
    <submittedName>
        <fullName evidence="2">Uncharacterized protein</fullName>
    </submittedName>
</protein>
<gene>
    <name evidence="2" type="ORF">QYT958_LOCUS11093</name>
</gene>
<accession>A0A821BER1</accession>
<name>A0A821BER1_9BILA</name>
<evidence type="ECO:0000313" key="2">
    <source>
        <dbReference type="EMBL" id="CAF4593927.1"/>
    </source>
</evidence>
<proteinExistence type="predicted"/>
<sequence length="39" mass="4473">MPLAQNYKDDMSRLEYKATKKATTMDSRKTNPCLHQGIS</sequence>
<evidence type="ECO:0000313" key="3">
    <source>
        <dbReference type="Proteomes" id="UP000663848"/>
    </source>
</evidence>
<feature type="region of interest" description="Disordered" evidence="1">
    <location>
        <begin position="19"/>
        <end position="39"/>
    </location>
</feature>
<reference evidence="2" key="1">
    <citation type="submission" date="2021-02" db="EMBL/GenBank/DDBJ databases">
        <authorList>
            <person name="Nowell W R."/>
        </authorList>
    </citation>
    <scope>NUCLEOTIDE SEQUENCE</scope>
</reference>
<feature type="non-terminal residue" evidence="2">
    <location>
        <position position="39"/>
    </location>
</feature>
<comment type="caution">
    <text evidence="2">The sequence shown here is derived from an EMBL/GenBank/DDBJ whole genome shotgun (WGS) entry which is preliminary data.</text>
</comment>